<feature type="compositionally biased region" description="Low complexity" evidence="1">
    <location>
        <begin position="245"/>
        <end position="255"/>
    </location>
</feature>
<reference evidence="2" key="1">
    <citation type="submission" date="2021-07" db="EMBL/GenBank/DDBJ databases">
        <authorList>
            <person name="Branca A.L. A."/>
        </authorList>
    </citation>
    <scope>NUCLEOTIDE SEQUENCE</scope>
</reference>
<organism evidence="2 3">
    <name type="scientific">Penicillium salamii</name>
    <dbReference type="NCBI Taxonomy" id="1612424"/>
    <lineage>
        <taxon>Eukaryota</taxon>
        <taxon>Fungi</taxon>
        <taxon>Dikarya</taxon>
        <taxon>Ascomycota</taxon>
        <taxon>Pezizomycotina</taxon>
        <taxon>Eurotiomycetes</taxon>
        <taxon>Eurotiomycetidae</taxon>
        <taxon>Eurotiales</taxon>
        <taxon>Aspergillaceae</taxon>
        <taxon>Penicillium</taxon>
    </lineage>
</organism>
<dbReference type="EMBL" id="CAJVPG010000477">
    <property type="protein sequence ID" value="CAG8432020.1"/>
    <property type="molecule type" value="Genomic_DNA"/>
</dbReference>
<feature type="compositionally biased region" description="Basic residues" evidence="1">
    <location>
        <begin position="308"/>
        <end position="318"/>
    </location>
</feature>
<evidence type="ECO:0000256" key="1">
    <source>
        <dbReference type="SAM" id="MobiDB-lite"/>
    </source>
</evidence>
<evidence type="ECO:0000313" key="3">
    <source>
        <dbReference type="Proteomes" id="UP001152649"/>
    </source>
</evidence>
<feature type="region of interest" description="Disordered" evidence="1">
    <location>
        <begin position="195"/>
        <end position="356"/>
    </location>
</feature>
<feature type="compositionally biased region" description="Polar residues" evidence="1">
    <location>
        <begin position="224"/>
        <end position="237"/>
    </location>
</feature>
<feature type="compositionally biased region" description="Basic and acidic residues" evidence="1">
    <location>
        <begin position="266"/>
        <end position="283"/>
    </location>
</feature>
<evidence type="ECO:0000313" key="2">
    <source>
        <dbReference type="EMBL" id="CAG8432020.1"/>
    </source>
</evidence>
<accession>A0A9W4K7B6</accession>
<feature type="compositionally biased region" description="Basic and acidic residues" evidence="1">
    <location>
        <begin position="319"/>
        <end position="335"/>
    </location>
</feature>
<comment type="caution">
    <text evidence="2">The sequence shown here is derived from an EMBL/GenBank/DDBJ whole genome shotgun (WGS) entry which is preliminary data.</text>
</comment>
<sequence length="427" mass="47948">MTILSFAISSSIISEMPMSFKAESFPYEGYTFVKASPTTSGQISTWNCVKRVPMCQSQHDYFEMIKKRATKKTALQQYQNISSNARRTHINQLIDEQRQMDPTKEWSCVYIKEHTKPFNAQNARWGEYETVSMDVIIMQRSARTAHPRPPVGSQVDLGAGFRPSLWAQRRDHPSVLGQNANLPRAMIEGPQSPVAVLGDRRESPGEVHGAYPTKDQAQRREPKQSTAIMPNLASSAMDNSDTDSDYTSHSSGGSSDSEDDLMVFDTPDKSSEAGDQVSLDHKQQAVPPKRAPTRHEDSPVHRGMIRGPRSRSRAKSHSRSLERRLNRRGPAREQYEASTAKGPGPLASERARSRGSVSGIRYRKQLMSDNEIRSRMLDHREASIGHRERQFKRTIYGAHQLELQPMSDSVAVCHCTCRCAMSGEDVD</sequence>
<dbReference type="Proteomes" id="UP001152649">
    <property type="component" value="Unassembled WGS sequence"/>
</dbReference>
<proteinExistence type="predicted"/>
<protein>
    <submittedName>
        <fullName evidence="2">Uncharacterized protein</fullName>
    </submittedName>
</protein>
<name>A0A9W4K7B6_9EURO</name>
<dbReference type="AlphaFoldDB" id="A0A9W4K7B6"/>
<keyword evidence="3" id="KW-1185">Reference proteome</keyword>
<gene>
    <name evidence="2" type="ORF">PSALAMII_LOCUS11786</name>
</gene>